<evidence type="ECO:0000313" key="2">
    <source>
        <dbReference type="EMBL" id="GGM13461.1"/>
    </source>
</evidence>
<dbReference type="RefSeq" id="WP_188944092.1">
    <property type="nucleotide sequence ID" value="NZ_BMNA01000011.1"/>
</dbReference>
<reference evidence="2" key="2">
    <citation type="submission" date="2020-09" db="EMBL/GenBank/DDBJ databases">
        <authorList>
            <person name="Sun Q."/>
            <person name="Zhou Y."/>
        </authorList>
    </citation>
    <scope>NUCLEOTIDE SEQUENCE</scope>
    <source>
        <strain evidence="2">CGMCC 4.7308</strain>
    </source>
</reference>
<evidence type="ECO:0000256" key="1">
    <source>
        <dbReference type="SAM" id="MobiDB-lite"/>
    </source>
</evidence>
<dbReference type="EMBL" id="BMNA01000011">
    <property type="protein sequence ID" value="GGM13461.1"/>
    <property type="molecule type" value="Genomic_DNA"/>
</dbReference>
<proteinExistence type="predicted"/>
<dbReference type="Proteomes" id="UP000655208">
    <property type="component" value="Unassembled WGS sequence"/>
</dbReference>
<protein>
    <submittedName>
        <fullName evidence="2">Uncharacterized protein</fullName>
    </submittedName>
</protein>
<accession>A0A917T8K5</accession>
<gene>
    <name evidence="2" type="ORF">GCM10011594_36720</name>
</gene>
<keyword evidence="3" id="KW-1185">Reference proteome</keyword>
<sequence>MDEDGTTRTPAAPTVVPAAADPLAGVDAALAGLDDRDLSEHVAVYSEIHDALSRTLAATADGGPAAGGVRPAGSPGRR</sequence>
<feature type="region of interest" description="Disordered" evidence="1">
    <location>
        <begin position="59"/>
        <end position="78"/>
    </location>
</feature>
<organism evidence="2 3">
    <name type="scientific">Nakamurella endophytica</name>
    <dbReference type="NCBI Taxonomy" id="1748367"/>
    <lineage>
        <taxon>Bacteria</taxon>
        <taxon>Bacillati</taxon>
        <taxon>Actinomycetota</taxon>
        <taxon>Actinomycetes</taxon>
        <taxon>Nakamurellales</taxon>
        <taxon>Nakamurellaceae</taxon>
        <taxon>Nakamurella</taxon>
    </lineage>
</organism>
<comment type="caution">
    <text evidence="2">The sequence shown here is derived from an EMBL/GenBank/DDBJ whole genome shotgun (WGS) entry which is preliminary data.</text>
</comment>
<reference evidence="2" key="1">
    <citation type="journal article" date="2014" name="Int. J. Syst. Evol. Microbiol.">
        <title>Complete genome sequence of Corynebacterium casei LMG S-19264T (=DSM 44701T), isolated from a smear-ripened cheese.</title>
        <authorList>
            <consortium name="US DOE Joint Genome Institute (JGI-PGF)"/>
            <person name="Walter F."/>
            <person name="Albersmeier A."/>
            <person name="Kalinowski J."/>
            <person name="Ruckert C."/>
        </authorList>
    </citation>
    <scope>NUCLEOTIDE SEQUENCE</scope>
    <source>
        <strain evidence="2">CGMCC 4.7308</strain>
    </source>
</reference>
<name>A0A917T8K5_9ACTN</name>
<evidence type="ECO:0000313" key="3">
    <source>
        <dbReference type="Proteomes" id="UP000655208"/>
    </source>
</evidence>
<dbReference type="AlphaFoldDB" id="A0A917T8K5"/>